<dbReference type="Gene3D" id="1.10.287.1490">
    <property type="match status" value="1"/>
</dbReference>
<reference evidence="4 5" key="1">
    <citation type="submission" date="2019-07" db="EMBL/GenBank/DDBJ databases">
        <title>Whole genome shotgun sequence of Cellulomonas soli NBRC 109434.</title>
        <authorList>
            <person name="Hosoyama A."/>
            <person name="Uohara A."/>
            <person name="Ohji S."/>
            <person name="Ichikawa N."/>
        </authorList>
    </citation>
    <scope>NUCLEOTIDE SEQUENCE [LARGE SCALE GENOMIC DNA]</scope>
    <source>
        <strain evidence="4 5">NBRC 109434</strain>
    </source>
</reference>
<dbReference type="RefSeq" id="WP_146951667.1">
    <property type="nucleotide sequence ID" value="NZ_BAABBJ010000015.1"/>
</dbReference>
<protein>
    <submittedName>
        <fullName evidence="4">Uncharacterized protein</fullName>
    </submittedName>
</protein>
<keyword evidence="5" id="KW-1185">Reference proteome</keyword>
<name>A0A512P9R5_9CELL</name>
<gene>
    <name evidence="4" type="ORF">CSO01_05970</name>
</gene>
<dbReference type="PANTHER" id="PTHR39082:SF1">
    <property type="entry name" value="SCAVENGER RECEPTOR CLASS A MEMBER 3"/>
    <property type="match status" value="1"/>
</dbReference>
<dbReference type="Pfam" id="PF24481">
    <property type="entry name" value="CT398_CC"/>
    <property type="match status" value="1"/>
</dbReference>
<dbReference type="InterPro" id="IPR056003">
    <property type="entry name" value="CT398_CC_hairpin"/>
</dbReference>
<dbReference type="InterPro" id="IPR052376">
    <property type="entry name" value="Oxidative_Scav/Glycosyltrans"/>
</dbReference>
<evidence type="ECO:0000259" key="3">
    <source>
        <dbReference type="Pfam" id="PF24481"/>
    </source>
</evidence>
<keyword evidence="1" id="KW-0175">Coiled coil</keyword>
<organism evidence="4 5">
    <name type="scientific">Cellulomonas soli</name>
    <dbReference type="NCBI Taxonomy" id="931535"/>
    <lineage>
        <taxon>Bacteria</taxon>
        <taxon>Bacillati</taxon>
        <taxon>Actinomycetota</taxon>
        <taxon>Actinomycetes</taxon>
        <taxon>Micrococcales</taxon>
        <taxon>Cellulomonadaceae</taxon>
        <taxon>Cellulomonas</taxon>
    </lineage>
</organism>
<dbReference type="EMBL" id="BKAL01000002">
    <property type="protein sequence ID" value="GEP67882.1"/>
    <property type="molecule type" value="Genomic_DNA"/>
</dbReference>
<evidence type="ECO:0000313" key="5">
    <source>
        <dbReference type="Proteomes" id="UP000321798"/>
    </source>
</evidence>
<comment type="caution">
    <text evidence="4">The sequence shown here is derived from an EMBL/GenBank/DDBJ whole genome shotgun (WGS) entry which is preliminary data.</text>
</comment>
<dbReference type="PANTHER" id="PTHR39082">
    <property type="entry name" value="PHOSPHOLIPASE C-BETA-2-RELATED"/>
    <property type="match status" value="1"/>
</dbReference>
<feature type="domain" description="CT398-like coiled coil hairpin" evidence="3">
    <location>
        <begin position="15"/>
        <end position="193"/>
    </location>
</feature>
<dbReference type="InterPro" id="IPR003743">
    <property type="entry name" value="Zf-RING_7"/>
</dbReference>
<proteinExistence type="predicted"/>
<dbReference type="Pfam" id="PF02591">
    <property type="entry name" value="Zn_ribbon_9"/>
    <property type="match status" value="1"/>
</dbReference>
<dbReference type="Proteomes" id="UP000321798">
    <property type="component" value="Unassembled WGS sequence"/>
</dbReference>
<accession>A0A512P9R5</accession>
<sequence>MPNAPVADQQRLLDVQALDTRLDQLTHKRRTLPALARLVELDSQVSDLHTALVTSRTAVEDLRREVRKAETDVEQVRGRAVRDQQRLDAGQGSAKDMQALTSELTSLARRQAELEEVELEVMERLEAHETALAELTSAHTALIDQKSVVEAERDAGFAEVDAEATRVRNERETAVAGLDEALVALYERLRGQLGGSGAAALRGRRCEGCRLELNPLDLDVIRKKPAEAVVRCEECGRILVRLPEPAKG</sequence>
<dbReference type="OrthoDB" id="9784388at2"/>
<evidence type="ECO:0000313" key="4">
    <source>
        <dbReference type="EMBL" id="GEP67882.1"/>
    </source>
</evidence>
<feature type="coiled-coil region" evidence="1">
    <location>
        <begin position="52"/>
        <end position="117"/>
    </location>
</feature>
<dbReference type="AlphaFoldDB" id="A0A512P9R5"/>
<feature type="domain" description="C4-type zinc ribbon" evidence="2">
    <location>
        <begin position="205"/>
        <end position="239"/>
    </location>
</feature>
<evidence type="ECO:0000256" key="1">
    <source>
        <dbReference type="SAM" id="Coils"/>
    </source>
</evidence>
<evidence type="ECO:0000259" key="2">
    <source>
        <dbReference type="Pfam" id="PF02591"/>
    </source>
</evidence>